<dbReference type="PANTHER" id="PTHR35535:SF1">
    <property type="entry name" value="HEAT SHOCK PROTEIN HSLJ"/>
    <property type="match status" value="1"/>
</dbReference>
<reference evidence="4" key="1">
    <citation type="submission" date="2016-05" db="EMBL/GenBank/DDBJ databases">
        <authorList>
            <person name="Behera P."/>
            <person name="Vaishampayan P."/>
            <person name="Singh N."/>
            <person name="Raina V."/>
            <person name="Suar M."/>
            <person name="Pattnaik A."/>
            <person name="Rastogi G."/>
        </authorList>
    </citation>
    <scope>NUCLEOTIDE SEQUENCE [LARGE SCALE GENOMIC DNA]</scope>
    <source>
        <strain evidence="4">MP23</strain>
    </source>
</reference>
<evidence type="ECO:0000313" key="3">
    <source>
        <dbReference type="EMBL" id="OAT78362.1"/>
    </source>
</evidence>
<organism evidence="3 4">
    <name type="scientific">Mangrovibacter phragmitis</name>
    <dbReference type="NCBI Taxonomy" id="1691903"/>
    <lineage>
        <taxon>Bacteria</taxon>
        <taxon>Pseudomonadati</taxon>
        <taxon>Pseudomonadota</taxon>
        <taxon>Gammaproteobacteria</taxon>
        <taxon>Enterobacterales</taxon>
        <taxon>Enterobacteriaceae</taxon>
        <taxon>Mangrovibacter</taxon>
    </lineage>
</organism>
<feature type="domain" description="DUF306" evidence="2">
    <location>
        <begin position="27"/>
        <end position="130"/>
    </location>
</feature>
<dbReference type="Pfam" id="PF03724">
    <property type="entry name" value="META"/>
    <property type="match status" value="1"/>
</dbReference>
<evidence type="ECO:0000256" key="1">
    <source>
        <dbReference type="SAM" id="SignalP"/>
    </source>
</evidence>
<gene>
    <name evidence="3" type="ORF">A9B99_01095</name>
</gene>
<dbReference type="AlphaFoldDB" id="A0A1B7L7M2"/>
<dbReference type="Proteomes" id="UP000078225">
    <property type="component" value="Unassembled WGS sequence"/>
</dbReference>
<dbReference type="RefSeq" id="WP_064593829.1">
    <property type="nucleotide sequence ID" value="NZ_CP134782.1"/>
</dbReference>
<dbReference type="PROSITE" id="PS00430">
    <property type="entry name" value="TONB_DEPENDENT_REC_1"/>
    <property type="match status" value="1"/>
</dbReference>
<proteinExistence type="predicted"/>
<dbReference type="InterPro" id="IPR010916">
    <property type="entry name" value="TonB_box_CS"/>
</dbReference>
<sequence length="140" mass="14528">MKKVIPALLAMMALAGCAQEGSAPGAAQLADQSFVLKTFNGKPLTDNSRPASLHFSNTLQVSGNMCNRFTGQGSLSGNTLTVAGMAGTKMLCVDAQMNQLDNVIGKMLTQGAAVTLTADTLTLKANDDTLVYQRMAGTGK</sequence>
<dbReference type="OrthoDB" id="5600341at2"/>
<comment type="caution">
    <text evidence="3">The sequence shown here is derived from an EMBL/GenBank/DDBJ whole genome shotgun (WGS) entry which is preliminary data.</text>
</comment>
<feature type="signal peptide" evidence="1">
    <location>
        <begin position="1"/>
        <end position="18"/>
    </location>
</feature>
<dbReference type="Gene3D" id="2.40.128.270">
    <property type="match status" value="1"/>
</dbReference>
<name>A0A1B7L7M2_9ENTR</name>
<dbReference type="PANTHER" id="PTHR35535">
    <property type="entry name" value="HEAT SHOCK PROTEIN HSLJ"/>
    <property type="match status" value="1"/>
</dbReference>
<dbReference type="EMBL" id="LYRP01000001">
    <property type="protein sequence ID" value="OAT78362.1"/>
    <property type="molecule type" value="Genomic_DNA"/>
</dbReference>
<dbReference type="PROSITE" id="PS51257">
    <property type="entry name" value="PROKAR_LIPOPROTEIN"/>
    <property type="match status" value="1"/>
</dbReference>
<dbReference type="InterPro" id="IPR038670">
    <property type="entry name" value="HslJ-like_sf"/>
</dbReference>
<feature type="chain" id="PRO_5008596817" description="DUF306 domain-containing protein" evidence="1">
    <location>
        <begin position="19"/>
        <end position="140"/>
    </location>
</feature>
<keyword evidence="1" id="KW-0732">Signal</keyword>
<evidence type="ECO:0000259" key="2">
    <source>
        <dbReference type="Pfam" id="PF03724"/>
    </source>
</evidence>
<dbReference type="InterPro" id="IPR053147">
    <property type="entry name" value="Hsp_HslJ-like"/>
</dbReference>
<protein>
    <recommendedName>
        <fullName evidence="2">DUF306 domain-containing protein</fullName>
    </recommendedName>
</protein>
<accession>A0A1B7L7M2</accession>
<dbReference type="STRING" id="1691903.A9B99_01095"/>
<keyword evidence="4" id="KW-1185">Reference proteome</keyword>
<dbReference type="InterPro" id="IPR005184">
    <property type="entry name" value="DUF306_Meta_HslJ"/>
</dbReference>
<evidence type="ECO:0000313" key="4">
    <source>
        <dbReference type="Proteomes" id="UP000078225"/>
    </source>
</evidence>